<evidence type="ECO:0000313" key="1">
    <source>
        <dbReference type="EMBL" id="JAD95154.1"/>
    </source>
</evidence>
<reference evidence="1" key="2">
    <citation type="journal article" date="2015" name="Data Brief">
        <title>Shoot transcriptome of the giant reed, Arundo donax.</title>
        <authorList>
            <person name="Barrero R.A."/>
            <person name="Guerrero F.D."/>
            <person name="Moolhuijzen P."/>
            <person name="Goolsby J.A."/>
            <person name="Tidwell J."/>
            <person name="Bellgard S.E."/>
            <person name="Bellgard M.I."/>
        </authorList>
    </citation>
    <scope>NUCLEOTIDE SEQUENCE</scope>
    <source>
        <tissue evidence="1">Shoot tissue taken approximately 20 cm above the soil surface</tissue>
    </source>
</reference>
<name>A0A0A9E334_ARUDO</name>
<protein>
    <submittedName>
        <fullName evidence="1">Uncharacterized protein</fullName>
    </submittedName>
</protein>
<dbReference type="EMBL" id="GBRH01202741">
    <property type="protein sequence ID" value="JAD95154.1"/>
    <property type="molecule type" value="Transcribed_RNA"/>
</dbReference>
<organism evidence="1">
    <name type="scientific">Arundo donax</name>
    <name type="common">Giant reed</name>
    <name type="synonym">Donax arundinaceus</name>
    <dbReference type="NCBI Taxonomy" id="35708"/>
    <lineage>
        <taxon>Eukaryota</taxon>
        <taxon>Viridiplantae</taxon>
        <taxon>Streptophyta</taxon>
        <taxon>Embryophyta</taxon>
        <taxon>Tracheophyta</taxon>
        <taxon>Spermatophyta</taxon>
        <taxon>Magnoliopsida</taxon>
        <taxon>Liliopsida</taxon>
        <taxon>Poales</taxon>
        <taxon>Poaceae</taxon>
        <taxon>PACMAD clade</taxon>
        <taxon>Arundinoideae</taxon>
        <taxon>Arundineae</taxon>
        <taxon>Arundo</taxon>
    </lineage>
</organism>
<sequence length="70" mass="8058">MRISNMELWNLGTRKKRKAKIAVNHVDLILIASKLKLLHYYPGCNSTPQFHLSIRLSKRCSLGSTQYNSI</sequence>
<proteinExistence type="predicted"/>
<dbReference type="AlphaFoldDB" id="A0A0A9E334"/>
<reference evidence="1" key="1">
    <citation type="submission" date="2014-09" db="EMBL/GenBank/DDBJ databases">
        <authorList>
            <person name="Magalhaes I.L.F."/>
            <person name="Oliveira U."/>
            <person name="Santos F.R."/>
            <person name="Vidigal T.H.D.A."/>
            <person name="Brescovit A.D."/>
            <person name="Santos A.J."/>
        </authorList>
    </citation>
    <scope>NUCLEOTIDE SEQUENCE</scope>
    <source>
        <tissue evidence="1">Shoot tissue taken approximately 20 cm above the soil surface</tissue>
    </source>
</reference>
<accession>A0A0A9E334</accession>